<accession>A0A673SPU1</accession>
<sequence length="114" mass="12936">MNRHTSPVSLAVFPHLTLVLLDTSVFFIPCLHLQGYPTSTPTPTQCNWHIYKELLIFLVASLFMGFQVRFLLLWVSMCICTLEGSSQTASLNPGSCKLIFFFYCCWECPTCCSQ</sequence>
<dbReference type="Ensembl" id="ENSSSUT00005001646.1">
    <property type="protein sequence ID" value="ENSSSUP00005001398.1"/>
    <property type="gene ID" value="ENSSSUG00005001000.1"/>
</dbReference>
<evidence type="ECO:0000256" key="1">
    <source>
        <dbReference type="ARBA" id="ARBA00004141"/>
    </source>
</evidence>
<reference evidence="7 8" key="1">
    <citation type="submission" date="2019-05" db="EMBL/GenBank/DDBJ databases">
        <title>A Chromosome-scale Meerkat (S. suricatta) Genome Assembly.</title>
        <authorList>
            <person name="Dudchenko O."/>
            <person name="Lieberman Aiden E."/>
            <person name="Tung J."/>
            <person name="Barreiro L.B."/>
            <person name="Clutton-Brock T.H."/>
        </authorList>
    </citation>
    <scope>NUCLEOTIDE SEQUENCE [LARGE SCALE GENOMIC DNA]</scope>
</reference>
<evidence type="ECO:0000256" key="3">
    <source>
        <dbReference type="ARBA" id="ARBA00022692"/>
    </source>
</evidence>
<keyword evidence="5 6" id="KW-0472">Membrane</keyword>
<comment type="subunit">
    <text evidence="6">Component of the oligosaccharyltransferase (OST) complex.</text>
</comment>
<keyword evidence="4 6" id="KW-1133">Transmembrane helix</keyword>
<evidence type="ECO:0000313" key="7">
    <source>
        <dbReference type="Ensembl" id="ENSSSUP00005001398.1"/>
    </source>
</evidence>
<feature type="transmembrane region" description="Helical" evidence="6">
    <location>
        <begin position="54"/>
        <end position="77"/>
    </location>
</feature>
<dbReference type="GO" id="GO:0006487">
    <property type="term" value="P:protein N-linked glycosylation"/>
    <property type="evidence" value="ECO:0007669"/>
    <property type="project" value="UniProtKB-UniRule"/>
</dbReference>
<dbReference type="AlphaFoldDB" id="A0A673SPU1"/>
<evidence type="ECO:0000256" key="5">
    <source>
        <dbReference type="ARBA" id="ARBA00023136"/>
    </source>
</evidence>
<name>A0A673SPU1_SURSU</name>
<evidence type="ECO:0000256" key="2">
    <source>
        <dbReference type="ARBA" id="ARBA00009825"/>
    </source>
</evidence>
<reference evidence="7" key="3">
    <citation type="submission" date="2025-09" db="UniProtKB">
        <authorList>
            <consortium name="Ensembl"/>
        </authorList>
    </citation>
    <scope>IDENTIFICATION</scope>
</reference>
<comment type="similarity">
    <text evidence="2 6">Belongs to the OST5 family.</text>
</comment>
<evidence type="ECO:0000256" key="6">
    <source>
        <dbReference type="RuleBase" id="RU367008"/>
    </source>
</evidence>
<organism evidence="7 8">
    <name type="scientific">Suricata suricatta</name>
    <name type="common">Meerkat</name>
    <dbReference type="NCBI Taxonomy" id="37032"/>
    <lineage>
        <taxon>Eukaryota</taxon>
        <taxon>Metazoa</taxon>
        <taxon>Chordata</taxon>
        <taxon>Craniata</taxon>
        <taxon>Vertebrata</taxon>
        <taxon>Euteleostomi</taxon>
        <taxon>Mammalia</taxon>
        <taxon>Eutheria</taxon>
        <taxon>Laurasiatheria</taxon>
        <taxon>Carnivora</taxon>
        <taxon>Feliformia</taxon>
        <taxon>Herpestidae</taxon>
        <taxon>Suricata</taxon>
    </lineage>
</organism>
<comment type="function">
    <text evidence="6">Subunit of the oligosaccharyl transferase (OST) complex that catalyzes the initial transfer of a defined glycan (Glc(3)Man(9)GlcNAc(2) in eukaryotes) from the lipid carrier dolichol-pyrophosphate to an asparagine residue within an Asn-X-Ser/Thr consensus motif in nascent polypeptide chains, the first step in protein N-glycosylation. N-glycosylation occurs cotranslationally and the complex associates with the Sec61 complex at the channel-forming translocon complex that mediates protein translocation across the endoplasmic reticulum (ER). All subunits are required for a maximal enzyme activity.</text>
</comment>
<dbReference type="Pfam" id="PF05251">
    <property type="entry name" value="Ost5"/>
    <property type="match status" value="1"/>
</dbReference>
<keyword evidence="3 6" id="KW-0812">Transmembrane</keyword>
<reference evidence="7" key="2">
    <citation type="submission" date="2025-08" db="UniProtKB">
        <authorList>
            <consortium name="Ensembl"/>
        </authorList>
    </citation>
    <scope>IDENTIFICATION</scope>
</reference>
<keyword evidence="8" id="KW-1185">Reference proteome</keyword>
<feature type="transmembrane region" description="Helical" evidence="6">
    <location>
        <begin position="12"/>
        <end position="33"/>
    </location>
</feature>
<evidence type="ECO:0000313" key="8">
    <source>
        <dbReference type="Proteomes" id="UP000472268"/>
    </source>
</evidence>
<comment type="subcellular location">
    <subcellularLocation>
        <location evidence="1 6">Membrane</location>
        <topology evidence="1 6">Multi-pass membrane protein</topology>
    </subcellularLocation>
</comment>
<dbReference type="Proteomes" id="UP000472268">
    <property type="component" value="Chromosome 6"/>
</dbReference>
<dbReference type="InterPro" id="IPR007915">
    <property type="entry name" value="TMEM258/Ost5"/>
</dbReference>
<protein>
    <recommendedName>
        <fullName evidence="6">Dolichyl-diphosphooligosaccharide-protein glycosyltransferase subunit TMEM258</fullName>
    </recommendedName>
    <alternativeName>
        <fullName evidence="6">Transmembrane protein 258</fullName>
    </alternativeName>
</protein>
<evidence type="ECO:0000256" key="4">
    <source>
        <dbReference type="ARBA" id="ARBA00022989"/>
    </source>
</evidence>
<dbReference type="PANTHER" id="PTHR13636">
    <property type="entry name" value="TRANSMEMBRANE PROTEIN 258"/>
    <property type="match status" value="1"/>
</dbReference>
<proteinExistence type="inferred from homology"/>
<dbReference type="GO" id="GO:0008250">
    <property type="term" value="C:oligosaccharyltransferase complex"/>
    <property type="evidence" value="ECO:0007669"/>
    <property type="project" value="UniProtKB-UniRule"/>
</dbReference>